<gene>
    <name evidence="3" type="ORF">JZO70_10685</name>
</gene>
<dbReference type="EMBL" id="JAFREM010000017">
    <property type="protein sequence ID" value="MBO1306632.1"/>
    <property type="molecule type" value="Genomic_DNA"/>
</dbReference>
<feature type="transmembrane region" description="Helical" evidence="2">
    <location>
        <begin position="82"/>
        <end position="105"/>
    </location>
</feature>
<feature type="region of interest" description="Disordered" evidence="1">
    <location>
        <begin position="262"/>
        <end position="307"/>
    </location>
</feature>
<evidence type="ECO:0000256" key="1">
    <source>
        <dbReference type="SAM" id="MobiDB-lite"/>
    </source>
</evidence>
<dbReference type="Proteomes" id="UP000664601">
    <property type="component" value="Unassembled WGS sequence"/>
</dbReference>
<feature type="transmembrane region" description="Helical" evidence="2">
    <location>
        <begin position="37"/>
        <end position="62"/>
    </location>
</feature>
<dbReference type="InterPro" id="IPR008523">
    <property type="entry name" value="DUF805"/>
</dbReference>
<feature type="compositionally biased region" description="Acidic residues" evidence="1">
    <location>
        <begin position="284"/>
        <end position="307"/>
    </location>
</feature>
<evidence type="ECO:0000313" key="4">
    <source>
        <dbReference type="Proteomes" id="UP000664601"/>
    </source>
</evidence>
<organism evidence="3 4">
    <name type="scientific">Candidatus Enterococcus moelleringii</name>
    <dbReference type="NCBI Taxonomy" id="2815325"/>
    <lineage>
        <taxon>Bacteria</taxon>
        <taxon>Bacillati</taxon>
        <taxon>Bacillota</taxon>
        <taxon>Bacilli</taxon>
        <taxon>Lactobacillales</taxon>
        <taxon>Enterococcaceae</taxon>
        <taxon>Enterococcus</taxon>
    </lineage>
</organism>
<reference evidence="3 4" key="1">
    <citation type="submission" date="2021-03" db="EMBL/GenBank/DDBJ databases">
        <title>Enterococcal diversity collection.</title>
        <authorList>
            <person name="Gilmore M.S."/>
            <person name="Schwartzman J."/>
            <person name="Van Tyne D."/>
            <person name="Martin M."/>
            <person name="Earl A.M."/>
            <person name="Manson A.L."/>
            <person name="Straub T."/>
            <person name="Salamzade R."/>
            <person name="Saavedra J."/>
            <person name="Lebreton F."/>
            <person name="Prichula J."/>
            <person name="Schaufler K."/>
            <person name="Gaca A."/>
            <person name="Sgardioli B."/>
            <person name="Wagenaar J."/>
            <person name="Strong T."/>
        </authorList>
    </citation>
    <scope>NUCLEOTIDE SEQUENCE [LARGE SCALE GENOMIC DNA]</scope>
    <source>
        <strain evidence="3 4">669A</strain>
    </source>
</reference>
<feature type="transmembrane region" description="Helical" evidence="2">
    <location>
        <begin position="126"/>
        <end position="145"/>
    </location>
</feature>
<evidence type="ECO:0000256" key="2">
    <source>
        <dbReference type="SAM" id="Phobius"/>
    </source>
</evidence>
<proteinExistence type="predicted"/>
<feature type="transmembrane region" description="Helical" evidence="2">
    <location>
        <begin position="151"/>
        <end position="175"/>
    </location>
</feature>
<evidence type="ECO:0000313" key="3">
    <source>
        <dbReference type="EMBL" id="MBO1306632.1"/>
    </source>
</evidence>
<sequence length="307" mass="34928">MKIINQVPGEVGFVQAIKDFFLGYVEFKGRTTRAGYWWVQLILLTIRSVFSLILFTSMFSAFLNAGLMYDYYMSEEDMLWEVLFSLLRLMPIIVMYLIFSLAMLLPNLALTTRRMRDAGLRGRGLLVHYGVLFVLLSLQFTFDVASMWSPGYYVASMLCLLFNLIISIELFVFTLMPSNELTTKSTNSFLRFFFREKEQPVTTFKAETKVETVVESEIIADAEVKTETETAVNAETEDETVVDVETQTDVVVDAEMEDKTEAVVETETNTHTETQTESVTEIETATETEAATDVDSESETETNEPLQ</sequence>
<dbReference type="RefSeq" id="WP_207673563.1">
    <property type="nucleotide sequence ID" value="NZ_JAFREM010000017.1"/>
</dbReference>
<dbReference type="Pfam" id="PF05656">
    <property type="entry name" value="DUF805"/>
    <property type="match status" value="1"/>
</dbReference>
<comment type="caution">
    <text evidence="3">The sequence shown here is derived from an EMBL/GenBank/DDBJ whole genome shotgun (WGS) entry which is preliminary data.</text>
</comment>
<protein>
    <submittedName>
        <fullName evidence="3">DUF805 domain-containing protein</fullName>
    </submittedName>
</protein>
<keyword evidence="2" id="KW-1133">Transmembrane helix</keyword>
<keyword evidence="2" id="KW-0812">Transmembrane</keyword>
<accession>A0ABS3LAJ3</accession>
<keyword evidence="4" id="KW-1185">Reference proteome</keyword>
<feature type="compositionally biased region" description="Low complexity" evidence="1">
    <location>
        <begin position="263"/>
        <end position="283"/>
    </location>
</feature>
<name>A0ABS3LAJ3_9ENTE</name>
<keyword evidence="2" id="KW-0472">Membrane</keyword>